<dbReference type="GO" id="GO:0005634">
    <property type="term" value="C:nucleus"/>
    <property type="evidence" value="ECO:0007669"/>
    <property type="project" value="UniProtKB-SubCell"/>
</dbReference>
<feature type="compositionally biased region" description="Low complexity" evidence="8">
    <location>
        <begin position="770"/>
        <end position="789"/>
    </location>
</feature>
<keyword evidence="3" id="KW-0677">Repeat</keyword>
<keyword evidence="2" id="KW-0479">Metal-binding</keyword>
<dbReference type="InterPro" id="IPR036236">
    <property type="entry name" value="Znf_C2H2_sf"/>
</dbReference>
<accession>A0AAV5WHE0</accession>
<protein>
    <recommendedName>
        <fullName evidence="9">C2H2-type domain-containing protein</fullName>
    </recommendedName>
</protein>
<dbReference type="PROSITE" id="PS50157">
    <property type="entry name" value="ZINC_FINGER_C2H2_2"/>
    <property type="match status" value="4"/>
</dbReference>
<feature type="compositionally biased region" description="Low complexity" evidence="8">
    <location>
        <begin position="878"/>
        <end position="891"/>
    </location>
</feature>
<feature type="region of interest" description="Disordered" evidence="8">
    <location>
        <begin position="746"/>
        <end position="812"/>
    </location>
</feature>
<keyword evidence="5" id="KW-0862">Zinc</keyword>
<evidence type="ECO:0000256" key="3">
    <source>
        <dbReference type="ARBA" id="ARBA00022737"/>
    </source>
</evidence>
<evidence type="ECO:0000256" key="1">
    <source>
        <dbReference type="ARBA" id="ARBA00004123"/>
    </source>
</evidence>
<dbReference type="GO" id="GO:0008270">
    <property type="term" value="F:zinc ion binding"/>
    <property type="evidence" value="ECO:0007669"/>
    <property type="project" value="UniProtKB-KW"/>
</dbReference>
<dbReference type="EMBL" id="BTSY01000006">
    <property type="protein sequence ID" value="GMT31474.1"/>
    <property type="molecule type" value="Genomic_DNA"/>
</dbReference>
<dbReference type="PROSITE" id="PS00028">
    <property type="entry name" value="ZINC_FINGER_C2H2_1"/>
    <property type="match status" value="3"/>
</dbReference>
<dbReference type="PANTHER" id="PTHR24406">
    <property type="entry name" value="TRANSCRIPTIONAL REPRESSOR CTCFL-RELATED"/>
    <property type="match status" value="1"/>
</dbReference>
<evidence type="ECO:0000313" key="11">
    <source>
        <dbReference type="Proteomes" id="UP001432322"/>
    </source>
</evidence>
<sequence>LFFKVAAVLNMDDSEAYIDGEFLEEIVTVDDNTGGQVLQASGSHHLGLGGRVKHPAYLKKAVHHDEEEELEEEHIPGQIIEGEDGEYYVVMDDDGADDIELDDDIRTVEVDCTDDGEQVLVFQSNPANPHSRVKRTRMARAVLQEDTDGQQVEMIQFIDRDDRDGGPQIDLAVGAIQTAEANDDLMLQHGMVLEPIPQGMKMRRTRVYGTCRCQDCGQSFVNTARLERHLAVHQVFGSFLCPLCGKTYKYEYNLFYHWRRTCRDLNDLMTQDDRKTMDVNALRSLVDEVAQKKAEYGPIEIGISRSVLFQSGPLARLEMPSNPLGRRGTTCRACGVVVHQAHLAHHLNLHKGIGNCTPDERSPVGGFYCDLCGLMFRQHFNLIKHWRTNCAEIQCNLPEDVELTLDDGQLKGMVTDLLKRACTSEAILEAETQRVKMSGPDGRRMMGNEHIDVVGYDVGDDDLMPGARRERERDEAEANREHEEERRAFEESSAAAAARGEYIDEPGIVFADDFEDDEVLLMGEEAAAGVNMNMNNRAKWNMSGGPIQCAECYRSFANPGRLERHMAGFHASHGSHHCALCGNRFKYDYNLLYHYRKSCPYTKSFIDADVRNQMDAGNLRKLVRSLAQKDLRLQAQTRPMMRLPKAPTQQSNDAMIRREMMRPILASAPQVLTQARRGMSGKACPICGVMFYSSGSIQSHMTLRHNVEYPMYDEDERDAELQYDEMPAASAASGGVLHRSGAAAIGKGAHKKGPVEPLDDDEAPPTLEIQQPGEEAVQQKQQQGSGVSDGRSRFLSSSHHHHAIDAHSVQEMYERGEIRDGDIIYVQEGDREVEYTVNDESGEMDDELEGVGEEEEQAIDDAAEEEAAFAAEQKRMRQAQQLAMSSRQQQQHQRRYAAGGESSSGMRQMQQQQQRGSSAGAAARKRPRNEERSVWDDDLLEDEELEQLQREVDQRRADEAAARGASAGPRGRGGLPSIMQRRGA</sequence>
<feature type="domain" description="C2H2-type" evidence="9">
    <location>
        <begin position="547"/>
        <end position="575"/>
    </location>
</feature>
<evidence type="ECO:0000256" key="7">
    <source>
        <dbReference type="PROSITE-ProRule" id="PRU00042"/>
    </source>
</evidence>
<feature type="region of interest" description="Disordered" evidence="8">
    <location>
        <begin position="835"/>
        <end position="857"/>
    </location>
</feature>
<keyword evidence="4 7" id="KW-0863">Zinc-finger</keyword>
<dbReference type="Pfam" id="PF00096">
    <property type="entry name" value="zf-C2H2"/>
    <property type="match status" value="3"/>
</dbReference>
<dbReference type="Proteomes" id="UP001432322">
    <property type="component" value="Unassembled WGS sequence"/>
</dbReference>
<evidence type="ECO:0000313" key="10">
    <source>
        <dbReference type="EMBL" id="GMT31474.1"/>
    </source>
</evidence>
<proteinExistence type="predicted"/>
<evidence type="ECO:0000259" key="9">
    <source>
        <dbReference type="PROSITE" id="PS50157"/>
    </source>
</evidence>
<comment type="caution">
    <text evidence="10">The sequence shown here is derived from an EMBL/GenBank/DDBJ whole genome shotgun (WGS) entry which is preliminary data.</text>
</comment>
<keyword evidence="11" id="KW-1185">Reference proteome</keyword>
<dbReference type="InterPro" id="IPR050888">
    <property type="entry name" value="ZnF_C2H2-type_TF"/>
</dbReference>
<feature type="compositionally biased region" description="Acidic residues" evidence="8">
    <location>
        <begin position="840"/>
        <end position="857"/>
    </location>
</feature>
<keyword evidence="6" id="KW-0539">Nucleus</keyword>
<dbReference type="SUPFAM" id="SSF57667">
    <property type="entry name" value="beta-beta-alpha zinc fingers"/>
    <property type="match status" value="2"/>
</dbReference>
<gene>
    <name evidence="10" type="ORF">PFISCL1PPCAC_22771</name>
</gene>
<feature type="domain" description="C2H2-type" evidence="9">
    <location>
        <begin position="211"/>
        <end position="233"/>
    </location>
</feature>
<dbReference type="AlphaFoldDB" id="A0AAV5WHE0"/>
<dbReference type="InterPro" id="IPR013087">
    <property type="entry name" value="Znf_C2H2_type"/>
</dbReference>
<feature type="compositionally biased region" description="Basic and acidic residues" evidence="8">
    <location>
        <begin position="467"/>
        <end position="490"/>
    </location>
</feature>
<dbReference type="SMART" id="SM00355">
    <property type="entry name" value="ZnF_C2H2"/>
    <property type="match status" value="7"/>
</dbReference>
<reference evidence="10" key="1">
    <citation type="submission" date="2023-10" db="EMBL/GenBank/DDBJ databases">
        <title>Genome assembly of Pristionchus species.</title>
        <authorList>
            <person name="Yoshida K."/>
            <person name="Sommer R.J."/>
        </authorList>
    </citation>
    <scope>NUCLEOTIDE SEQUENCE</scope>
    <source>
        <strain evidence="10">RS5133</strain>
    </source>
</reference>
<feature type="compositionally biased region" description="Low complexity" evidence="8">
    <location>
        <begin position="903"/>
        <end position="922"/>
    </location>
</feature>
<evidence type="ECO:0000256" key="6">
    <source>
        <dbReference type="ARBA" id="ARBA00023242"/>
    </source>
</evidence>
<feature type="region of interest" description="Disordered" evidence="8">
    <location>
        <begin position="462"/>
        <end position="494"/>
    </location>
</feature>
<comment type="subcellular location">
    <subcellularLocation>
        <location evidence="1">Nucleus</location>
    </subcellularLocation>
</comment>
<name>A0AAV5WHE0_9BILA</name>
<feature type="region of interest" description="Disordered" evidence="8">
    <location>
        <begin position="871"/>
        <end position="984"/>
    </location>
</feature>
<evidence type="ECO:0000256" key="8">
    <source>
        <dbReference type="SAM" id="MobiDB-lite"/>
    </source>
</evidence>
<evidence type="ECO:0000256" key="4">
    <source>
        <dbReference type="ARBA" id="ARBA00022771"/>
    </source>
</evidence>
<evidence type="ECO:0000256" key="2">
    <source>
        <dbReference type="ARBA" id="ARBA00022723"/>
    </source>
</evidence>
<feature type="compositionally biased region" description="Acidic residues" evidence="8">
    <location>
        <begin position="936"/>
        <end position="946"/>
    </location>
</feature>
<organism evidence="10 11">
    <name type="scientific">Pristionchus fissidentatus</name>
    <dbReference type="NCBI Taxonomy" id="1538716"/>
    <lineage>
        <taxon>Eukaryota</taxon>
        <taxon>Metazoa</taxon>
        <taxon>Ecdysozoa</taxon>
        <taxon>Nematoda</taxon>
        <taxon>Chromadorea</taxon>
        <taxon>Rhabditida</taxon>
        <taxon>Rhabditina</taxon>
        <taxon>Diplogasteromorpha</taxon>
        <taxon>Diplogasteroidea</taxon>
        <taxon>Neodiplogasteridae</taxon>
        <taxon>Pristionchus</taxon>
    </lineage>
</organism>
<feature type="compositionally biased region" description="Basic and acidic residues" evidence="8">
    <location>
        <begin position="947"/>
        <end position="961"/>
    </location>
</feature>
<feature type="domain" description="C2H2-type" evidence="9">
    <location>
        <begin position="367"/>
        <end position="394"/>
    </location>
</feature>
<feature type="domain" description="C2H2-type" evidence="9">
    <location>
        <begin position="682"/>
        <end position="710"/>
    </location>
</feature>
<feature type="non-terminal residue" evidence="10">
    <location>
        <position position="1"/>
    </location>
</feature>
<dbReference type="Gene3D" id="3.30.160.60">
    <property type="entry name" value="Classic Zinc Finger"/>
    <property type="match status" value="2"/>
</dbReference>
<evidence type="ECO:0000256" key="5">
    <source>
        <dbReference type="ARBA" id="ARBA00022833"/>
    </source>
</evidence>